<gene>
    <name evidence="1" type="ORF">AMECASPLE_036050</name>
</gene>
<keyword evidence="2" id="KW-1185">Reference proteome</keyword>
<evidence type="ECO:0000313" key="1">
    <source>
        <dbReference type="EMBL" id="MEQ2312889.1"/>
    </source>
</evidence>
<proteinExistence type="predicted"/>
<organism evidence="1 2">
    <name type="scientific">Ameca splendens</name>
    <dbReference type="NCBI Taxonomy" id="208324"/>
    <lineage>
        <taxon>Eukaryota</taxon>
        <taxon>Metazoa</taxon>
        <taxon>Chordata</taxon>
        <taxon>Craniata</taxon>
        <taxon>Vertebrata</taxon>
        <taxon>Euteleostomi</taxon>
        <taxon>Actinopterygii</taxon>
        <taxon>Neopterygii</taxon>
        <taxon>Teleostei</taxon>
        <taxon>Neoteleostei</taxon>
        <taxon>Acanthomorphata</taxon>
        <taxon>Ovalentaria</taxon>
        <taxon>Atherinomorphae</taxon>
        <taxon>Cyprinodontiformes</taxon>
        <taxon>Goodeidae</taxon>
        <taxon>Ameca</taxon>
    </lineage>
</organism>
<name>A0ABV1A3Z7_9TELE</name>
<dbReference type="Proteomes" id="UP001469553">
    <property type="component" value="Unassembled WGS sequence"/>
</dbReference>
<accession>A0ABV1A3Z7</accession>
<protein>
    <submittedName>
        <fullName evidence="1">Uncharacterized protein</fullName>
    </submittedName>
</protein>
<comment type="caution">
    <text evidence="1">The sequence shown here is derived from an EMBL/GenBank/DDBJ whole genome shotgun (WGS) entry which is preliminary data.</text>
</comment>
<sequence length="148" mass="16837">MPTVRYGGGTCNAVGLFLLQKPENITRTHGIMTLQNTRTSKIKPGGLWQEAESGSFRQIIIHTCSPINRDASLETGLLHIFTRASNKECSRYIFFCRTCLSFAREQIRFQQNQAAIGHINNQLKLVIPETLDGIKQRRNQMVLESFLR</sequence>
<reference evidence="1 2" key="1">
    <citation type="submission" date="2021-06" db="EMBL/GenBank/DDBJ databases">
        <authorList>
            <person name="Palmer J.M."/>
        </authorList>
    </citation>
    <scope>NUCLEOTIDE SEQUENCE [LARGE SCALE GENOMIC DNA]</scope>
    <source>
        <strain evidence="1 2">AS_MEX2019</strain>
        <tissue evidence="1">Muscle</tissue>
    </source>
</reference>
<evidence type="ECO:0000313" key="2">
    <source>
        <dbReference type="Proteomes" id="UP001469553"/>
    </source>
</evidence>
<dbReference type="EMBL" id="JAHRIP010080800">
    <property type="protein sequence ID" value="MEQ2312889.1"/>
    <property type="molecule type" value="Genomic_DNA"/>
</dbReference>